<feature type="region of interest" description="Disordered" evidence="1">
    <location>
        <begin position="15"/>
        <end position="53"/>
    </location>
</feature>
<dbReference type="AlphaFoldDB" id="A0A1W0XDD9"/>
<protein>
    <submittedName>
        <fullName evidence="2">Uncharacterized protein</fullName>
    </submittedName>
</protein>
<reference evidence="3" key="1">
    <citation type="submission" date="2017-01" db="EMBL/GenBank/DDBJ databases">
        <title>Comparative genomics of anhydrobiosis in the tardigrade Hypsibius dujardini.</title>
        <authorList>
            <person name="Yoshida Y."/>
            <person name="Koutsovoulos G."/>
            <person name="Laetsch D."/>
            <person name="Stevens L."/>
            <person name="Kumar S."/>
            <person name="Horikawa D."/>
            <person name="Ishino K."/>
            <person name="Komine S."/>
            <person name="Tomita M."/>
            <person name="Blaxter M."/>
            <person name="Arakawa K."/>
        </authorList>
    </citation>
    <scope>NUCLEOTIDE SEQUENCE [LARGE SCALE GENOMIC DNA]</scope>
    <source>
        <strain evidence="3">Z151</strain>
    </source>
</reference>
<evidence type="ECO:0000256" key="1">
    <source>
        <dbReference type="SAM" id="MobiDB-lite"/>
    </source>
</evidence>
<organism evidence="2 3">
    <name type="scientific">Hypsibius exemplaris</name>
    <name type="common">Freshwater tardigrade</name>
    <dbReference type="NCBI Taxonomy" id="2072580"/>
    <lineage>
        <taxon>Eukaryota</taxon>
        <taxon>Metazoa</taxon>
        <taxon>Ecdysozoa</taxon>
        <taxon>Tardigrada</taxon>
        <taxon>Eutardigrada</taxon>
        <taxon>Parachela</taxon>
        <taxon>Hypsibioidea</taxon>
        <taxon>Hypsibiidae</taxon>
        <taxon>Hypsibius</taxon>
    </lineage>
</organism>
<dbReference type="EMBL" id="MTYJ01000003">
    <property type="protein sequence ID" value="OQV25331.1"/>
    <property type="molecule type" value="Genomic_DNA"/>
</dbReference>
<dbReference type="Proteomes" id="UP000192578">
    <property type="component" value="Unassembled WGS sequence"/>
</dbReference>
<sequence length="170" mass="19268">MSLCRTTLITSDARFHDKKGKIKTSQSHGNTQSHPGKPLANKHPAPLPLPKRRITMPEPFRKFLEQSRKEAARLQRGGKNLRGQHLLPPDDAKDVTDFILINGQALREHTVLHPRTFPWRTPFRTFPEAVELFRKSQPPSTAHAATVNVLAWFYVNQPHLYNDIGSGAAR</sequence>
<feature type="compositionally biased region" description="Polar residues" evidence="1">
    <location>
        <begin position="23"/>
        <end position="34"/>
    </location>
</feature>
<proteinExistence type="predicted"/>
<evidence type="ECO:0000313" key="3">
    <source>
        <dbReference type="Proteomes" id="UP000192578"/>
    </source>
</evidence>
<name>A0A1W0XDD9_HYPEX</name>
<accession>A0A1W0XDD9</accession>
<keyword evidence="3" id="KW-1185">Reference proteome</keyword>
<evidence type="ECO:0000313" key="2">
    <source>
        <dbReference type="EMBL" id="OQV25331.1"/>
    </source>
</evidence>
<comment type="caution">
    <text evidence="2">The sequence shown here is derived from an EMBL/GenBank/DDBJ whole genome shotgun (WGS) entry which is preliminary data.</text>
</comment>
<gene>
    <name evidence="2" type="ORF">BV898_01012</name>
</gene>